<comment type="caution">
    <text evidence="3">The sequence shown here is derived from an EMBL/GenBank/DDBJ whole genome shotgun (WGS) entry which is preliminary data.</text>
</comment>
<dbReference type="EMBL" id="JAYXHS010000001">
    <property type="protein sequence ID" value="MEC5384628.1"/>
    <property type="molecule type" value="Genomic_DNA"/>
</dbReference>
<feature type="chain" id="PRO_5047298945" evidence="1">
    <location>
        <begin position="33"/>
        <end position="475"/>
    </location>
</feature>
<organism evidence="3 4">
    <name type="scientific">Uliginosibacterium silvisoli</name>
    <dbReference type="NCBI Taxonomy" id="3114758"/>
    <lineage>
        <taxon>Bacteria</taxon>
        <taxon>Pseudomonadati</taxon>
        <taxon>Pseudomonadota</taxon>
        <taxon>Betaproteobacteria</taxon>
        <taxon>Rhodocyclales</taxon>
        <taxon>Zoogloeaceae</taxon>
        <taxon>Uliginosibacterium</taxon>
    </lineage>
</organism>
<dbReference type="Gene3D" id="3.20.20.80">
    <property type="entry name" value="Glycosidases"/>
    <property type="match status" value="1"/>
</dbReference>
<dbReference type="Pfam" id="PF16116">
    <property type="entry name" value="DUF4832"/>
    <property type="match status" value="1"/>
</dbReference>
<feature type="signal peptide" evidence="1">
    <location>
        <begin position="1"/>
        <end position="32"/>
    </location>
</feature>
<dbReference type="InterPro" id="IPR032267">
    <property type="entry name" value="DUF4832"/>
</dbReference>
<gene>
    <name evidence="3" type="ORF">VVD49_02780</name>
</gene>
<keyword evidence="4" id="KW-1185">Reference proteome</keyword>
<dbReference type="InterPro" id="IPR017853">
    <property type="entry name" value="GH"/>
</dbReference>
<accession>A0ABU6K0K9</accession>
<dbReference type="SUPFAM" id="SSF51445">
    <property type="entry name" value="(Trans)glycosidases"/>
    <property type="match status" value="1"/>
</dbReference>
<dbReference type="RefSeq" id="WP_327597600.1">
    <property type="nucleotide sequence ID" value="NZ_JAYXHS010000001.1"/>
</dbReference>
<evidence type="ECO:0000259" key="2">
    <source>
        <dbReference type="Pfam" id="PF16116"/>
    </source>
</evidence>
<protein>
    <submittedName>
        <fullName evidence="3">DUF4832 domain-containing protein</fullName>
    </submittedName>
</protein>
<feature type="domain" description="DUF4832" evidence="2">
    <location>
        <begin position="282"/>
        <end position="456"/>
    </location>
</feature>
<keyword evidence="1" id="KW-0732">Signal</keyword>
<evidence type="ECO:0000256" key="1">
    <source>
        <dbReference type="SAM" id="SignalP"/>
    </source>
</evidence>
<sequence>MLRSLQGWKFDRLWRSLMLACSLASSMSAALATEPAWQPQAYVPAPADNPLKGLVPYANPANPDGFPYSMEFSYMALSAVMTGPDRYDWSALERLLGDIAGRGHQAVLRFYTEYPGKKDSLPAFLIDGGLQIFRSQRASTPPRPPVDIETPDYENPALRSALRNFIAAFGTRYDGDPRIGFITAGLLGHWGEWHDYPLDAQFASKTVQAEVMDAYAAAFHVTPVLLRYPAGDNDVRYVSNATRAFGYHDDSFAWGTLSAKNAWHFVPLTQKAGEAALRKWQTQPIGGEIRPEAWGKVFDISPDDARIENFRQSVEATHVSWLMDSGMFKAGNPPERRRRAIEEVRRMGYEFHVSRVAFALADKPAGKTLELTLQMENRGVAPFYYAWPLEFALLNDKGQLLFAGKSQHTLNGLLPDAPASAVGHAFGITGVASGSYRILLRVANPLPAGQPVRFANARQDADQTGWLTLGEVILP</sequence>
<name>A0ABU6K0K9_9RHOO</name>
<evidence type="ECO:0000313" key="3">
    <source>
        <dbReference type="EMBL" id="MEC5384628.1"/>
    </source>
</evidence>
<evidence type="ECO:0000313" key="4">
    <source>
        <dbReference type="Proteomes" id="UP001331561"/>
    </source>
</evidence>
<proteinExistence type="predicted"/>
<dbReference type="Proteomes" id="UP001331561">
    <property type="component" value="Unassembled WGS sequence"/>
</dbReference>
<reference evidence="3 4" key="1">
    <citation type="submission" date="2024-01" db="EMBL/GenBank/DDBJ databases">
        <title>Uliginosibacterium soil sp. nov.</title>
        <authorList>
            <person name="Lv Y."/>
        </authorList>
    </citation>
    <scope>NUCLEOTIDE SEQUENCE [LARGE SCALE GENOMIC DNA]</scope>
    <source>
        <strain evidence="3 4">H3</strain>
    </source>
</reference>